<dbReference type="AlphaFoldDB" id="A0A1H0M5S8"/>
<sequence length="296" mass="30700">MPHVLHAAAAILFLGAPTGTAMASDGLLRCGKCVGTTTAEASGIGTSAARVRSIVTPDDVAEYCSLQNVSPVRVPACIENTGRDELGSELSASADCPGGRMRGIDGNLYRYVGTWGGDDVSQVAAGQPKFARADGSVVATDHASGGRDLATNWGLLCGTVVPVSSRSASRDTGHAVVTGEPYDHNGSRMTIDVHDGLIVYAEPKAGIRRTVPPQTVLFRGDLSDPNDVHGTAHVFRHGCPPAPYEVVGRFEAGYQSTLVLTGRAPVRAASGCAVVGLSASSANALLRFEYLFPPEL</sequence>
<dbReference type="Proteomes" id="UP000198793">
    <property type="component" value="Unassembled WGS sequence"/>
</dbReference>
<keyword evidence="3" id="KW-1185">Reference proteome</keyword>
<dbReference type="STRING" id="1166073.SAMN05192530_11270"/>
<evidence type="ECO:0000313" key="2">
    <source>
        <dbReference type="EMBL" id="SDO75480.1"/>
    </source>
</evidence>
<name>A0A1H0M5S8_9HYPH</name>
<feature type="signal peptide" evidence="1">
    <location>
        <begin position="1"/>
        <end position="23"/>
    </location>
</feature>
<dbReference type="RefSeq" id="WP_090676571.1">
    <property type="nucleotide sequence ID" value="NZ_FNIT01000012.1"/>
</dbReference>
<evidence type="ECO:0000313" key="3">
    <source>
        <dbReference type="Proteomes" id="UP000198793"/>
    </source>
</evidence>
<feature type="chain" id="PRO_5011507229" evidence="1">
    <location>
        <begin position="24"/>
        <end position="296"/>
    </location>
</feature>
<protein>
    <submittedName>
        <fullName evidence="2">Uncharacterized protein</fullName>
    </submittedName>
</protein>
<keyword evidence="1" id="KW-0732">Signal</keyword>
<proteinExistence type="predicted"/>
<dbReference type="OrthoDB" id="8611435at2"/>
<dbReference type="EMBL" id="FNIT01000012">
    <property type="protein sequence ID" value="SDO75480.1"/>
    <property type="molecule type" value="Genomic_DNA"/>
</dbReference>
<organism evidence="2 3">
    <name type="scientific">Aureimonas jatrophae</name>
    <dbReference type="NCBI Taxonomy" id="1166073"/>
    <lineage>
        <taxon>Bacteria</taxon>
        <taxon>Pseudomonadati</taxon>
        <taxon>Pseudomonadota</taxon>
        <taxon>Alphaproteobacteria</taxon>
        <taxon>Hyphomicrobiales</taxon>
        <taxon>Aurantimonadaceae</taxon>
        <taxon>Aureimonas</taxon>
    </lineage>
</organism>
<gene>
    <name evidence="2" type="ORF">SAMN05192530_11270</name>
</gene>
<reference evidence="2 3" key="1">
    <citation type="submission" date="2016-10" db="EMBL/GenBank/DDBJ databases">
        <authorList>
            <person name="de Groot N.N."/>
        </authorList>
    </citation>
    <scope>NUCLEOTIDE SEQUENCE [LARGE SCALE GENOMIC DNA]</scope>
    <source>
        <strain evidence="3">L7-484,KACC 16230,DSM 25025</strain>
    </source>
</reference>
<accession>A0A1H0M5S8</accession>
<evidence type="ECO:0000256" key="1">
    <source>
        <dbReference type="SAM" id="SignalP"/>
    </source>
</evidence>